<dbReference type="GeneID" id="59381007"/>
<organism evidence="1 2">
    <name type="scientific">Pleurotus ostreatus</name>
    <name type="common">Oyster mushroom</name>
    <name type="synonym">White-rot fungus</name>
    <dbReference type="NCBI Taxonomy" id="5322"/>
    <lineage>
        <taxon>Eukaryota</taxon>
        <taxon>Fungi</taxon>
        <taxon>Dikarya</taxon>
        <taxon>Basidiomycota</taxon>
        <taxon>Agaricomycotina</taxon>
        <taxon>Agaricomycetes</taxon>
        <taxon>Agaricomycetidae</taxon>
        <taxon>Agaricales</taxon>
        <taxon>Pleurotineae</taxon>
        <taxon>Pleurotaceae</taxon>
        <taxon>Pleurotus</taxon>
    </lineage>
</organism>
<dbReference type="Proteomes" id="UP000623687">
    <property type="component" value="Unassembled WGS sequence"/>
</dbReference>
<dbReference type="VEuPathDB" id="FungiDB:PC9H_011189"/>
<dbReference type="Gene3D" id="3.80.10.10">
    <property type="entry name" value="Ribonuclease Inhibitor"/>
    <property type="match status" value="1"/>
</dbReference>
<accession>A0A8H6ZLA5</accession>
<evidence type="ECO:0000313" key="2">
    <source>
        <dbReference type="Proteomes" id="UP000623687"/>
    </source>
</evidence>
<dbReference type="EMBL" id="JACETU010000008">
    <property type="protein sequence ID" value="KAF7423025.1"/>
    <property type="molecule type" value="Genomic_DNA"/>
</dbReference>
<evidence type="ECO:0008006" key="3">
    <source>
        <dbReference type="Google" id="ProtNLM"/>
    </source>
</evidence>
<reference evidence="1" key="1">
    <citation type="submission" date="2019-07" db="EMBL/GenBank/DDBJ databases">
        <authorList>
            <person name="Palmer J.M."/>
        </authorList>
    </citation>
    <scope>NUCLEOTIDE SEQUENCE</scope>
    <source>
        <strain evidence="1">PC9</strain>
    </source>
</reference>
<gene>
    <name evidence="1" type="ORF">PC9H_011189</name>
</gene>
<proteinExistence type="predicted"/>
<comment type="caution">
    <text evidence="1">The sequence shown here is derived from an EMBL/GenBank/DDBJ whole genome shotgun (WGS) entry which is preliminary data.</text>
</comment>
<protein>
    <recommendedName>
        <fullName evidence="3">F-box domain-containing protein</fullName>
    </recommendedName>
</protein>
<keyword evidence="2" id="KW-1185">Reference proteome</keyword>
<dbReference type="InterPro" id="IPR032675">
    <property type="entry name" value="LRR_dom_sf"/>
</dbReference>
<dbReference type="SUPFAM" id="SSF52047">
    <property type="entry name" value="RNI-like"/>
    <property type="match status" value="1"/>
</dbReference>
<dbReference type="RefSeq" id="XP_036628057.1">
    <property type="nucleotide sequence ID" value="XM_036780674.1"/>
</dbReference>
<dbReference type="PANTHER" id="PTHR38926">
    <property type="entry name" value="F-BOX DOMAIN CONTAINING PROTEIN, EXPRESSED"/>
    <property type="match status" value="1"/>
</dbReference>
<sequence>MDALAVEELLRLVFQYCDRRDNFSNALVSKTWSREALSALWKHLNSMDPLLSLLAPLVKEREDVTYAFERPLWSHDWTVFLKYSWRVHSISFPLAGTKLYSHSVFTEIALNKPQGDLIPNLRNLVCQPYSLRDFIPLLLNRRLVDLTIAGITGTSLPKAKSLLSYLPVRCPMLSRLDLWITQYEYKEIGLDKLLTPLSRLTELEIAPAVLTPRVMHTLACLPRLQHIRSTHRWPVRSQNQLSRPPVDTSERFTSLRLLEISTDNVPPFLETYKLNNLRKLVLEPDTRQTREHHFRFFEIISSCCPQIETLRLKHCRNGSEYEKIPLATWESFAPLRHLTRLTDLSLIDLPMTTSALFYLAENLPSLTHLALRRSSTIDGTPAFPITVLPQLAVIRPQLVYLCLCLNTSLPASAPTFEYNERFRCLAELNVGPVGLHSPAPEVATYLSGILPAGCRLSRILDGWSDDGEERWDSWEPVINTLPALMVNQMTSREAGSAS</sequence>
<dbReference type="OrthoDB" id="2447803at2759"/>
<dbReference type="AlphaFoldDB" id="A0A8H6ZLA5"/>
<name>A0A8H6ZLA5_PLEOS</name>
<evidence type="ECO:0000313" key="1">
    <source>
        <dbReference type="EMBL" id="KAF7423025.1"/>
    </source>
</evidence>
<dbReference type="PANTHER" id="PTHR38926:SF5">
    <property type="entry name" value="F-BOX AND LEUCINE-RICH REPEAT PROTEIN 6"/>
    <property type="match status" value="1"/>
</dbReference>